<sequence>MELKDVLKLSPTQSLKRTSYRTKGSMAEKDLYEYDVLDLDGNCVGKVLHVDEVTRQGVNRQYVKHTDSNGEVILEQNW</sequence>
<organism evidence="1">
    <name type="scientific">Vibrio nigripulchritudo</name>
    <dbReference type="NCBI Taxonomy" id="28173"/>
    <lineage>
        <taxon>Bacteria</taxon>
        <taxon>Pseudomonadati</taxon>
        <taxon>Pseudomonadota</taxon>
        <taxon>Gammaproteobacteria</taxon>
        <taxon>Vibrionales</taxon>
        <taxon>Vibrionaceae</taxon>
        <taxon>Vibrio</taxon>
    </lineage>
</organism>
<dbReference type="RefSeq" id="WP_013610254.1">
    <property type="nucleotide sequence ID" value="NC_015156.1"/>
</dbReference>
<geneLocation type="plasmid" evidence="1">
    <name>VIBNI_pA</name>
</geneLocation>
<evidence type="ECO:0000313" key="1">
    <source>
        <dbReference type="EMBL" id="CBJ93113.1"/>
    </source>
</evidence>
<protein>
    <recommendedName>
        <fullName evidence="2">PRC-barrel domain-containing protein</fullName>
    </recommendedName>
</protein>
<dbReference type="AlphaFoldDB" id="A0A9P1JLS0"/>
<keyword evidence="1" id="KW-0614">Plasmid</keyword>
<evidence type="ECO:0008006" key="2">
    <source>
        <dbReference type="Google" id="ProtNLM"/>
    </source>
</evidence>
<dbReference type="EMBL" id="FP893246">
    <property type="protein sequence ID" value="CBJ93113.1"/>
    <property type="molecule type" value="Genomic_DNA"/>
</dbReference>
<reference evidence="1" key="1">
    <citation type="submission" date="2010-02" db="EMBL/GenBank/DDBJ databases">
        <authorList>
            <person name="Genoscope - CEA"/>
        </authorList>
    </citation>
    <scope>NUCLEOTIDE SEQUENCE</scope>
    <source>
        <plasmid evidence="1">VIBNI_pA</plasmid>
    </source>
</reference>
<gene>
    <name evidence="1" type="ORF">VIBNI_0076</name>
</gene>
<name>A0A9P1JLS0_9VIBR</name>
<accession>A0A9P1JLS0</accession>
<proteinExistence type="predicted"/>